<evidence type="ECO:0000313" key="2">
    <source>
        <dbReference type="Proteomes" id="UP000198670"/>
    </source>
</evidence>
<proteinExistence type="predicted"/>
<evidence type="ECO:0000313" key="1">
    <source>
        <dbReference type="EMBL" id="SFH77722.1"/>
    </source>
</evidence>
<accession>A0A1I3CT68</accession>
<dbReference type="Proteomes" id="UP000198670">
    <property type="component" value="Unassembled WGS sequence"/>
</dbReference>
<name>A0A1I3CT68_9SPHI</name>
<sequence length="39" mass="4445">MLRAYKRMYNNYSDNNQLADEHGCKISTQSIPVTIAGQL</sequence>
<dbReference type="AlphaFoldDB" id="A0A1I3CT68"/>
<protein>
    <submittedName>
        <fullName evidence="1">Uncharacterized protein</fullName>
    </submittedName>
</protein>
<dbReference type="STRING" id="1477437.SAMN05444682_101177"/>
<gene>
    <name evidence="1" type="ORF">SAMN05444682_101177</name>
</gene>
<dbReference type="EMBL" id="FOQO01000001">
    <property type="protein sequence ID" value="SFH77722.1"/>
    <property type="molecule type" value="Genomic_DNA"/>
</dbReference>
<organism evidence="1 2">
    <name type="scientific">Parapedobacter indicus</name>
    <dbReference type="NCBI Taxonomy" id="1477437"/>
    <lineage>
        <taxon>Bacteria</taxon>
        <taxon>Pseudomonadati</taxon>
        <taxon>Bacteroidota</taxon>
        <taxon>Sphingobacteriia</taxon>
        <taxon>Sphingobacteriales</taxon>
        <taxon>Sphingobacteriaceae</taxon>
        <taxon>Parapedobacter</taxon>
    </lineage>
</organism>
<keyword evidence="2" id="KW-1185">Reference proteome</keyword>
<reference evidence="1 2" key="1">
    <citation type="submission" date="2016-10" db="EMBL/GenBank/DDBJ databases">
        <authorList>
            <person name="de Groot N.N."/>
        </authorList>
    </citation>
    <scope>NUCLEOTIDE SEQUENCE [LARGE SCALE GENOMIC DNA]</scope>
    <source>
        <strain evidence="1 2">RK1</strain>
    </source>
</reference>